<dbReference type="Proteomes" id="UP000002964">
    <property type="component" value="Unassembled WGS sequence"/>
</dbReference>
<dbReference type="RefSeq" id="WP_009148054.1">
    <property type="nucleotide sequence ID" value="NZ_CP121471.1"/>
</dbReference>
<evidence type="ECO:0000313" key="2">
    <source>
        <dbReference type="Proteomes" id="UP000002964"/>
    </source>
</evidence>
<organism evidence="1 2">
    <name type="scientific">Thiorhodovibrio frisius</name>
    <dbReference type="NCBI Taxonomy" id="631362"/>
    <lineage>
        <taxon>Bacteria</taxon>
        <taxon>Pseudomonadati</taxon>
        <taxon>Pseudomonadota</taxon>
        <taxon>Gammaproteobacteria</taxon>
        <taxon>Chromatiales</taxon>
        <taxon>Chromatiaceae</taxon>
        <taxon>Thiorhodovibrio</taxon>
    </lineage>
</organism>
<protein>
    <submittedName>
        <fullName evidence="1">Putative O-methyltransferase</fullName>
    </submittedName>
</protein>
<keyword evidence="1" id="KW-0489">Methyltransferase</keyword>
<dbReference type="Gene3D" id="3.40.50.150">
    <property type="entry name" value="Vaccinia Virus protein VP39"/>
    <property type="match status" value="1"/>
</dbReference>
<dbReference type="EMBL" id="JH603169">
    <property type="protein sequence ID" value="EIC21469.1"/>
    <property type="molecule type" value="Genomic_DNA"/>
</dbReference>
<evidence type="ECO:0000313" key="1">
    <source>
        <dbReference type="EMBL" id="EIC21469.1"/>
    </source>
</evidence>
<dbReference type="Pfam" id="PF05711">
    <property type="entry name" value="TylF"/>
    <property type="match status" value="1"/>
</dbReference>
<gene>
    <name evidence="1" type="ORF">Thi970DRAFT_01680</name>
</gene>
<dbReference type="PANTHER" id="PTHR40036">
    <property type="entry name" value="MACROCIN O-METHYLTRANSFERASE"/>
    <property type="match status" value="1"/>
</dbReference>
<reference evidence="1 2" key="2">
    <citation type="submission" date="2011-11" db="EMBL/GenBank/DDBJ databases">
        <authorList>
            <consortium name="US DOE Joint Genome Institute"/>
            <person name="Lucas S."/>
            <person name="Han J."/>
            <person name="Lapidus A."/>
            <person name="Cheng J.-F."/>
            <person name="Goodwin L."/>
            <person name="Pitluck S."/>
            <person name="Peters L."/>
            <person name="Ovchinnikova G."/>
            <person name="Zhang X."/>
            <person name="Detter J.C."/>
            <person name="Han C."/>
            <person name="Tapia R."/>
            <person name="Land M."/>
            <person name="Hauser L."/>
            <person name="Kyrpides N."/>
            <person name="Ivanova N."/>
            <person name="Pagani I."/>
            <person name="Vogl K."/>
            <person name="Liu Z."/>
            <person name="Overmann J."/>
            <person name="Frigaard N.-U."/>
            <person name="Bryant D."/>
            <person name="Woyke T."/>
        </authorList>
    </citation>
    <scope>NUCLEOTIDE SEQUENCE [LARGE SCALE GENOMIC DNA]</scope>
    <source>
        <strain evidence="1 2">970</strain>
    </source>
</reference>
<dbReference type="OrthoDB" id="9799872at2"/>
<accession>H8Z1M4</accession>
<dbReference type="AlphaFoldDB" id="H8Z1M4"/>
<reference evidence="2" key="1">
    <citation type="submission" date="2011-06" db="EMBL/GenBank/DDBJ databases">
        <authorList>
            <consortium name="US DOE Joint Genome Institute (JGI-PGF)"/>
            <person name="Lucas S."/>
            <person name="Han J."/>
            <person name="Lapidus A."/>
            <person name="Cheng J.-F."/>
            <person name="Goodwin L."/>
            <person name="Pitluck S."/>
            <person name="Peters L."/>
            <person name="Land M.L."/>
            <person name="Hauser L."/>
            <person name="Vogl K."/>
            <person name="Liu Z."/>
            <person name="Overmann J."/>
            <person name="Frigaard N.-U."/>
            <person name="Bryant D.A."/>
            <person name="Woyke T.J."/>
        </authorList>
    </citation>
    <scope>NUCLEOTIDE SEQUENCE [LARGE SCALE GENOMIC DNA]</scope>
    <source>
        <strain evidence="2">970</strain>
    </source>
</reference>
<keyword evidence="1" id="KW-0808">Transferase</keyword>
<keyword evidence="2" id="KW-1185">Reference proteome</keyword>
<dbReference type="STRING" id="631362.Thi970DRAFT_01680"/>
<dbReference type="SUPFAM" id="SSF53335">
    <property type="entry name" value="S-adenosyl-L-methionine-dependent methyltransferases"/>
    <property type="match status" value="1"/>
</dbReference>
<dbReference type="InterPro" id="IPR029063">
    <property type="entry name" value="SAM-dependent_MTases_sf"/>
</dbReference>
<name>H8Z1M4_9GAMM</name>
<dbReference type="InterPro" id="IPR008884">
    <property type="entry name" value="TylF_MeTrfase"/>
</dbReference>
<dbReference type="eggNOG" id="COG4122">
    <property type="taxonomic scope" value="Bacteria"/>
</dbReference>
<dbReference type="HOGENOM" id="CLU_094130_0_0_6"/>
<sequence length="212" mass="23979">MSSGQERITALLHEHPIISGMITRRQLEIVLSHLHQVLEAQVHGAVVELGCCMGTTSLFIRRLLDARESRRRFIVYDSFLGLPAKRAEDESLDGSIVREGSCKCEREVLLANFHQAGLRPPEIREGWFRALPARSYPESIAFAFLDGDFYQSIWDSLNIVYPRLSRGGVIVMHDYSSLMLPGVERACSEFLRGKAEEGHVTKQELIGAFHKR</sequence>
<dbReference type="GO" id="GO:0032259">
    <property type="term" value="P:methylation"/>
    <property type="evidence" value="ECO:0007669"/>
    <property type="project" value="UniProtKB-KW"/>
</dbReference>
<dbReference type="PANTHER" id="PTHR40036:SF1">
    <property type="entry name" value="MACROCIN O-METHYLTRANSFERASE"/>
    <property type="match status" value="1"/>
</dbReference>
<proteinExistence type="predicted"/>
<dbReference type="GO" id="GO:0008168">
    <property type="term" value="F:methyltransferase activity"/>
    <property type="evidence" value="ECO:0007669"/>
    <property type="project" value="UniProtKB-KW"/>
</dbReference>